<keyword evidence="2" id="KW-1133">Transmembrane helix</keyword>
<protein>
    <submittedName>
        <fullName evidence="3">Uncharacterized protein</fullName>
    </submittedName>
</protein>
<feature type="transmembrane region" description="Helical" evidence="2">
    <location>
        <begin position="20"/>
        <end position="47"/>
    </location>
</feature>
<evidence type="ECO:0000313" key="4">
    <source>
        <dbReference type="Proteomes" id="UP001385951"/>
    </source>
</evidence>
<comment type="caution">
    <text evidence="3">The sequence shown here is derived from an EMBL/GenBank/DDBJ whole genome shotgun (WGS) entry which is preliminary data.</text>
</comment>
<feature type="transmembrane region" description="Helical" evidence="2">
    <location>
        <begin position="231"/>
        <end position="252"/>
    </location>
</feature>
<name>A0AAW0G3Y0_9APHY</name>
<feature type="compositionally biased region" description="Basic and acidic residues" evidence="1">
    <location>
        <begin position="378"/>
        <end position="390"/>
    </location>
</feature>
<sequence length="390" mass="43375">MSSLSPEDIDTLSLIGHDVIQTTVALVVEAILYTLYFVLVVIAGRLLLRKRSKISTTMFLIILTMFILDTAMCILDVHDAIEEMTLTLTSTAPLSLPDRYKLLNTIPWSVTNSLFAYMVCFGDVIVVWRAYTFWSHGRDRYMMVLPALPLLGTFIGAGIVSFCVAREVSEDAPGSLVNPPFCHNVQQTMYSMTVVTTAIATAMIFYKTWLYRRDIGRAMHGANAKTRTEKVMLILIESGLLYFLISLEFVISDIKTVTDAMTATPNLVFSNLIWTYMTSHIVGIYPALMVVLVHSQRSYLDQTIISTHIETMHLGPTHLNSTSAYTSSTVGSKKPISTFRSGDTTAHTIEIEVHETHETDNEPGRILTLPGSTVDVSEDGKTESKPHSFV</sequence>
<accession>A0AAW0G3Y0</accession>
<organism evidence="3 4">
    <name type="scientific">Cerrena zonata</name>
    <dbReference type="NCBI Taxonomy" id="2478898"/>
    <lineage>
        <taxon>Eukaryota</taxon>
        <taxon>Fungi</taxon>
        <taxon>Dikarya</taxon>
        <taxon>Basidiomycota</taxon>
        <taxon>Agaricomycotina</taxon>
        <taxon>Agaricomycetes</taxon>
        <taxon>Polyporales</taxon>
        <taxon>Cerrenaceae</taxon>
        <taxon>Cerrena</taxon>
    </lineage>
</organism>
<dbReference type="Proteomes" id="UP001385951">
    <property type="component" value="Unassembled WGS sequence"/>
</dbReference>
<evidence type="ECO:0000256" key="2">
    <source>
        <dbReference type="SAM" id="Phobius"/>
    </source>
</evidence>
<feature type="transmembrane region" description="Helical" evidence="2">
    <location>
        <begin position="143"/>
        <end position="168"/>
    </location>
</feature>
<keyword evidence="2" id="KW-0812">Transmembrane</keyword>
<feature type="region of interest" description="Disordered" evidence="1">
    <location>
        <begin position="357"/>
        <end position="390"/>
    </location>
</feature>
<dbReference type="EMBL" id="JASBNA010000017">
    <property type="protein sequence ID" value="KAK7686222.1"/>
    <property type="molecule type" value="Genomic_DNA"/>
</dbReference>
<reference evidence="3 4" key="1">
    <citation type="submission" date="2022-09" db="EMBL/GenBank/DDBJ databases">
        <authorList>
            <person name="Palmer J.M."/>
        </authorList>
    </citation>
    <scope>NUCLEOTIDE SEQUENCE [LARGE SCALE GENOMIC DNA]</scope>
    <source>
        <strain evidence="3 4">DSM 7382</strain>
    </source>
</reference>
<keyword evidence="4" id="KW-1185">Reference proteome</keyword>
<evidence type="ECO:0000313" key="3">
    <source>
        <dbReference type="EMBL" id="KAK7686222.1"/>
    </source>
</evidence>
<feature type="transmembrane region" description="Helical" evidence="2">
    <location>
        <begin position="114"/>
        <end position="131"/>
    </location>
</feature>
<feature type="transmembrane region" description="Helical" evidence="2">
    <location>
        <begin position="59"/>
        <end position="78"/>
    </location>
</feature>
<gene>
    <name evidence="3" type="ORF">QCA50_010442</name>
</gene>
<dbReference type="AlphaFoldDB" id="A0AAW0G3Y0"/>
<feature type="transmembrane region" description="Helical" evidence="2">
    <location>
        <begin position="272"/>
        <end position="293"/>
    </location>
</feature>
<proteinExistence type="predicted"/>
<feature type="transmembrane region" description="Helical" evidence="2">
    <location>
        <begin position="188"/>
        <end position="210"/>
    </location>
</feature>
<evidence type="ECO:0000256" key="1">
    <source>
        <dbReference type="SAM" id="MobiDB-lite"/>
    </source>
</evidence>
<keyword evidence="2" id="KW-0472">Membrane</keyword>